<dbReference type="Proteomes" id="UP000027192">
    <property type="component" value="Unassembled WGS sequence"/>
</dbReference>
<keyword evidence="1" id="KW-1133">Transmembrane helix</keyword>
<gene>
    <name evidence="2" type="ORF">EA58_18050</name>
</gene>
<evidence type="ECO:0000313" key="3">
    <source>
        <dbReference type="Proteomes" id="UP000027192"/>
    </source>
</evidence>
<keyword evidence="3" id="KW-1185">Reference proteome</keyword>
<evidence type="ECO:0000313" key="2">
    <source>
        <dbReference type="EMBL" id="KDM90216.1"/>
    </source>
</evidence>
<sequence>MYFSIFWYLFIFINIILDLFGISYYNLPIIIGYFLGLTVPLTIIFYLVQTIWTMYNRDWKKFMFHQICMGVIATFFYFLMY</sequence>
<feature type="transmembrane region" description="Helical" evidence="1">
    <location>
        <begin position="5"/>
        <end position="25"/>
    </location>
</feature>
<dbReference type="EMBL" id="JMIB01000036">
    <property type="protein sequence ID" value="KDM90216.1"/>
    <property type="molecule type" value="Genomic_DNA"/>
</dbReference>
<feature type="transmembrane region" description="Helical" evidence="1">
    <location>
        <begin position="62"/>
        <end position="80"/>
    </location>
</feature>
<protein>
    <submittedName>
        <fullName evidence="2">Uncharacterized protein</fullName>
    </submittedName>
</protein>
<proteinExistence type="predicted"/>
<name>A0A066RMA1_9GAMM</name>
<organism evidence="2 3">
    <name type="scientific">Photobacterium galatheae</name>
    <dbReference type="NCBI Taxonomy" id="1654360"/>
    <lineage>
        <taxon>Bacteria</taxon>
        <taxon>Pseudomonadati</taxon>
        <taxon>Pseudomonadota</taxon>
        <taxon>Gammaproteobacteria</taxon>
        <taxon>Vibrionales</taxon>
        <taxon>Vibrionaceae</taxon>
        <taxon>Photobacterium</taxon>
    </lineage>
</organism>
<feature type="transmembrane region" description="Helical" evidence="1">
    <location>
        <begin position="31"/>
        <end position="55"/>
    </location>
</feature>
<dbReference type="AlphaFoldDB" id="A0A066RMA1"/>
<reference evidence="2 3" key="1">
    <citation type="submission" date="2014-04" db="EMBL/GenBank/DDBJ databases">
        <title>Draft genome sequence of Photobacterium halotolerans S2753: a solonamide, ngercheumicin and holomycin producer.</title>
        <authorList>
            <person name="Machado H.R."/>
            <person name="Gram L."/>
        </authorList>
    </citation>
    <scope>NUCLEOTIDE SEQUENCE [LARGE SCALE GENOMIC DNA]</scope>
    <source>
        <strain evidence="2 3">S2753</strain>
    </source>
</reference>
<dbReference type="STRING" id="1654360.EA58_18050"/>
<keyword evidence="1" id="KW-0812">Transmembrane</keyword>
<comment type="caution">
    <text evidence="2">The sequence shown here is derived from an EMBL/GenBank/DDBJ whole genome shotgun (WGS) entry which is preliminary data.</text>
</comment>
<keyword evidence="1" id="KW-0472">Membrane</keyword>
<evidence type="ECO:0000256" key="1">
    <source>
        <dbReference type="SAM" id="Phobius"/>
    </source>
</evidence>
<accession>A0A066RMA1</accession>